<feature type="transmembrane region" description="Helical" evidence="1">
    <location>
        <begin position="338"/>
        <end position="358"/>
    </location>
</feature>
<feature type="transmembrane region" description="Helical" evidence="1">
    <location>
        <begin position="147"/>
        <end position="166"/>
    </location>
</feature>
<dbReference type="Proteomes" id="UP000054715">
    <property type="component" value="Unassembled WGS sequence"/>
</dbReference>
<evidence type="ECO:0000256" key="1">
    <source>
        <dbReference type="SAM" id="Phobius"/>
    </source>
</evidence>
<keyword evidence="1" id="KW-0812">Transmembrane</keyword>
<name>A0A0W0UG51_9GAMM</name>
<keyword evidence="1" id="KW-0472">Membrane</keyword>
<protein>
    <recommendedName>
        <fullName evidence="4">Transmembrane protein</fullName>
    </recommendedName>
</protein>
<feature type="transmembrane region" description="Helical" evidence="1">
    <location>
        <begin position="94"/>
        <end position="112"/>
    </location>
</feature>
<feature type="transmembrane region" description="Helical" evidence="1">
    <location>
        <begin position="124"/>
        <end position="141"/>
    </location>
</feature>
<organism evidence="2 3">
    <name type="scientific">Legionella jamestowniensis</name>
    <dbReference type="NCBI Taxonomy" id="455"/>
    <lineage>
        <taxon>Bacteria</taxon>
        <taxon>Pseudomonadati</taxon>
        <taxon>Pseudomonadota</taxon>
        <taxon>Gammaproteobacteria</taxon>
        <taxon>Legionellales</taxon>
        <taxon>Legionellaceae</taxon>
        <taxon>Legionella</taxon>
    </lineage>
</organism>
<evidence type="ECO:0000313" key="2">
    <source>
        <dbReference type="EMBL" id="KTD06810.1"/>
    </source>
</evidence>
<evidence type="ECO:0008006" key="4">
    <source>
        <dbReference type="Google" id="ProtNLM"/>
    </source>
</evidence>
<feature type="transmembrane region" description="Helical" evidence="1">
    <location>
        <begin position="20"/>
        <end position="43"/>
    </location>
</feature>
<gene>
    <name evidence="2" type="ORF">Ljam_1005</name>
</gene>
<accession>A0A0W0UG51</accession>
<dbReference type="PATRIC" id="fig|455.5.peg.1067"/>
<sequence>MFMTKLFLNSSEMTNEDSSLRIQLSSLWSIPLILPILTILALATGCRPLFVGSDTISYVISYQSLSLGINSYNYEFLFALFANCFAQCFSSTEFFFTALAIINYSILLLLAIQINSFLKLKNTHIIFLLLIIFSSFSPFFYAIQVNVIRHGVAILALLLFYLLLLNRAGFLKLVLVGLFALGFHKTTVVYIGLSGLLFFSYSFVSRTVFILAFLYASGITKKAIFLFSQYSPINLYEKIYSYGLTAGYNSGNRIDFTSFTLISGLIFFIIAKYLLVGENKKKFMQFLKIYWILTIPFFIFGFASFADRYLLPAWVYLCVLSAVFSVLLLPKSNLVFRGVYLLFLFTSILYYAIVQGILR</sequence>
<proteinExistence type="predicted"/>
<feature type="transmembrane region" description="Helical" evidence="1">
    <location>
        <begin position="311"/>
        <end position="329"/>
    </location>
</feature>
<feature type="transmembrane region" description="Helical" evidence="1">
    <location>
        <begin position="287"/>
        <end position="305"/>
    </location>
</feature>
<feature type="transmembrane region" description="Helical" evidence="1">
    <location>
        <begin position="256"/>
        <end position="275"/>
    </location>
</feature>
<dbReference type="AlphaFoldDB" id="A0A0W0UG51"/>
<dbReference type="OrthoDB" id="5939709at2"/>
<dbReference type="InterPro" id="IPR049458">
    <property type="entry name" value="EpsG-like"/>
</dbReference>
<dbReference type="Pfam" id="PF14897">
    <property type="entry name" value="EpsG"/>
    <property type="match status" value="1"/>
</dbReference>
<dbReference type="STRING" id="455.Ljam_1005"/>
<dbReference type="EMBL" id="LNYG01000013">
    <property type="protein sequence ID" value="KTD06810.1"/>
    <property type="molecule type" value="Genomic_DNA"/>
</dbReference>
<comment type="caution">
    <text evidence="2">The sequence shown here is derived from an EMBL/GenBank/DDBJ whole genome shotgun (WGS) entry which is preliminary data.</text>
</comment>
<feature type="transmembrane region" description="Helical" evidence="1">
    <location>
        <begin position="55"/>
        <end position="74"/>
    </location>
</feature>
<keyword evidence="1" id="KW-1133">Transmembrane helix</keyword>
<evidence type="ECO:0000313" key="3">
    <source>
        <dbReference type="Proteomes" id="UP000054715"/>
    </source>
</evidence>
<reference evidence="2 3" key="1">
    <citation type="submission" date="2015-11" db="EMBL/GenBank/DDBJ databases">
        <title>Genomic analysis of 38 Legionella species identifies large and diverse effector repertoires.</title>
        <authorList>
            <person name="Burstein D."/>
            <person name="Amaro F."/>
            <person name="Zusman T."/>
            <person name="Lifshitz Z."/>
            <person name="Cohen O."/>
            <person name="Gilbert J.A."/>
            <person name="Pupko T."/>
            <person name="Shuman H.A."/>
            <person name="Segal G."/>
        </authorList>
    </citation>
    <scope>NUCLEOTIDE SEQUENCE [LARGE SCALE GENOMIC DNA]</scope>
    <source>
        <strain evidence="2 3">JA-26-G1-E2</strain>
    </source>
</reference>